<gene>
    <name evidence="2" type="ORF">FYJ65_07535</name>
</gene>
<evidence type="ECO:0000313" key="3">
    <source>
        <dbReference type="Proteomes" id="UP000469424"/>
    </source>
</evidence>
<dbReference type="InterPro" id="IPR050194">
    <property type="entry name" value="Glycosyltransferase_grp1"/>
</dbReference>
<organism evidence="2 3">
    <name type="scientific">Mogibacterium kristiansenii</name>
    <dbReference type="NCBI Taxonomy" id="2606708"/>
    <lineage>
        <taxon>Bacteria</taxon>
        <taxon>Bacillati</taxon>
        <taxon>Bacillota</taxon>
        <taxon>Clostridia</taxon>
        <taxon>Peptostreptococcales</taxon>
        <taxon>Anaerovoracaceae</taxon>
        <taxon>Mogibacterium</taxon>
    </lineage>
</organism>
<protein>
    <submittedName>
        <fullName evidence="2">Glycosyltransferase family 4 protein</fullName>
    </submittedName>
</protein>
<dbReference type="AlphaFoldDB" id="A0A6N7XJN0"/>
<dbReference type="Gene3D" id="3.40.50.2000">
    <property type="entry name" value="Glycogen Phosphorylase B"/>
    <property type="match status" value="2"/>
</dbReference>
<dbReference type="EMBL" id="VUNA01000015">
    <property type="protein sequence ID" value="MST71164.1"/>
    <property type="molecule type" value="Genomic_DNA"/>
</dbReference>
<dbReference type="Proteomes" id="UP000469424">
    <property type="component" value="Unassembled WGS sequence"/>
</dbReference>
<dbReference type="Pfam" id="PF00534">
    <property type="entry name" value="Glycos_transf_1"/>
    <property type="match status" value="1"/>
</dbReference>
<dbReference type="GO" id="GO:0016758">
    <property type="term" value="F:hexosyltransferase activity"/>
    <property type="evidence" value="ECO:0007669"/>
    <property type="project" value="TreeGrafter"/>
</dbReference>
<reference evidence="2 3" key="1">
    <citation type="submission" date="2019-08" db="EMBL/GenBank/DDBJ databases">
        <title>In-depth cultivation of the pig gut microbiome towards novel bacterial diversity and tailored functional studies.</title>
        <authorList>
            <person name="Wylensek D."/>
            <person name="Hitch T.C.A."/>
            <person name="Clavel T."/>
        </authorList>
    </citation>
    <scope>NUCLEOTIDE SEQUENCE [LARGE SCALE GENOMIC DNA]</scope>
    <source>
        <strain evidence="2 3">WCA-MUC-591-APC-4B</strain>
    </source>
</reference>
<dbReference type="SUPFAM" id="SSF53756">
    <property type="entry name" value="UDP-Glycosyltransferase/glycogen phosphorylase"/>
    <property type="match status" value="1"/>
</dbReference>
<comment type="caution">
    <text evidence="2">The sequence shown here is derived from an EMBL/GenBank/DDBJ whole genome shotgun (WGS) entry which is preliminary data.</text>
</comment>
<dbReference type="PANTHER" id="PTHR45947:SF3">
    <property type="entry name" value="SULFOQUINOVOSYL TRANSFERASE SQD2"/>
    <property type="match status" value="1"/>
</dbReference>
<evidence type="ECO:0000313" key="2">
    <source>
        <dbReference type="EMBL" id="MST71164.1"/>
    </source>
</evidence>
<feature type="domain" description="Glycosyl transferase family 1" evidence="1">
    <location>
        <begin position="226"/>
        <end position="396"/>
    </location>
</feature>
<evidence type="ECO:0000259" key="1">
    <source>
        <dbReference type="Pfam" id="PF00534"/>
    </source>
</evidence>
<name>A0A6N7XJN0_9FIRM</name>
<accession>A0A6N7XJN0</accession>
<dbReference type="PANTHER" id="PTHR45947">
    <property type="entry name" value="SULFOQUINOVOSYL TRANSFERASE SQD2"/>
    <property type="match status" value="1"/>
</dbReference>
<keyword evidence="3" id="KW-1185">Reference proteome</keyword>
<proteinExistence type="predicted"/>
<dbReference type="CDD" id="cd03794">
    <property type="entry name" value="GT4_WbuB-like"/>
    <property type="match status" value="1"/>
</dbReference>
<sequence length="421" mass="47624">MIMISEVFSMNIMFLSIENYSDFNARSIYMDLINEFRKQGHYVTVISACEQRDTKSEKPQIIARDRSGEIRKVYVANVTKMSNFILKGINLMKLLPKYRIAAKKAMKERTYSLVLYSSPPITVYGAVKAVKKRQNACSYLLLKDIWPYDCLFGGALSMKGPKKIAFDYLALLARRLYDTSDTIGCMSPANVKFLLENEPYLESQDKIEICPNSISPKEVYLSEFEKTTIRRKYDIPENKVVFIYGGSLGVPQGIDFALRAVASSASVKNAYFVFVGGGTEKNKIANYIETEKLKNVKLIDMLAKAEYEKLVSACDVGLIFLHHECLSPNYPSRILTYMQAGIPILCATDTYTDVGKIAEKNGYGLSCESNNEESFVEKVIEFCDENMRSIMGKNANSYLNSNYTVEKSYEIIMKRVGENGK</sequence>
<dbReference type="InterPro" id="IPR001296">
    <property type="entry name" value="Glyco_trans_1"/>
</dbReference>
<keyword evidence="2" id="KW-0808">Transferase</keyword>